<dbReference type="WBParaSite" id="JU765_v2.g20009.t1">
    <property type="protein sequence ID" value="JU765_v2.g20009.t1"/>
    <property type="gene ID" value="JU765_v2.g20009"/>
</dbReference>
<evidence type="ECO:0000313" key="1">
    <source>
        <dbReference type="Proteomes" id="UP000887576"/>
    </source>
</evidence>
<protein>
    <submittedName>
        <fullName evidence="2">Macoilin</fullName>
    </submittedName>
</protein>
<dbReference type="Proteomes" id="UP000887576">
    <property type="component" value="Unplaced"/>
</dbReference>
<organism evidence="1 2">
    <name type="scientific">Panagrolaimus sp. JU765</name>
    <dbReference type="NCBI Taxonomy" id="591449"/>
    <lineage>
        <taxon>Eukaryota</taxon>
        <taxon>Metazoa</taxon>
        <taxon>Ecdysozoa</taxon>
        <taxon>Nematoda</taxon>
        <taxon>Chromadorea</taxon>
        <taxon>Rhabditida</taxon>
        <taxon>Tylenchina</taxon>
        <taxon>Panagrolaimomorpha</taxon>
        <taxon>Panagrolaimoidea</taxon>
        <taxon>Panagrolaimidae</taxon>
        <taxon>Panagrolaimus</taxon>
    </lineage>
</organism>
<name>A0AC34QVZ5_9BILA</name>
<proteinExistence type="predicted"/>
<accession>A0AC34QVZ5</accession>
<evidence type="ECO:0000313" key="2">
    <source>
        <dbReference type="WBParaSite" id="JU765_v2.g20009.t1"/>
    </source>
</evidence>
<sequence length="850" mass="95924">MKRTRALESRQYRRTVKKSKFTESVYFNTSTFGYLKLFSIWISCITFDLLVGCRLELGWPILLFVRRYSEIVGAPNGTLRFHSTFSIFYLFLTITSDLVCYLFLPVQQLLFLASTYVWLQFTYQTVDRGLSPAVIGFCVLFVCFEYFLRYQITSPQWYESRSLLLTASLLPTVTDAFLANQMSTTRLALYRIFASHSLGFPLVTFGFRFKNIISDWLYEKRREDVQKKNEIFDKILTEAIPMVYEGKKRHEFNTRQHLALEGEVLDFELDPTGSDFLEEPKYSLPSNGPVPSIFDKLGNGPTPPVPVRPSIDSLPFSRKTSKAKLKSNGLSKSVKHKASTSSMTLRSNGQSHSSIVDEEPNNNQINEDDETSLKQSPTLSSASSWLINFIQSFFVNWLLSALVVVRSTGNSVVEHAISVSNGVRSDAMAVMNGIEPDDSISTSGDGSQNAEDEESDRESVMTNTMDSIDKNGTIRTAQNGWSNSNGQTKKKGKKNRGRTPTNVTDLPEGEFELQYPTDELVNGKGRKIKPQTEEKKDDELERLKLDLRGAKLIESELREQIAGFHQYEKSAKNEVQQYKVRYEQLDVKYKTLLKQQEQTKTTINNLEKKIGEMQNRKDQLEKELMIERSAATKNNMADTKTNDSMVETMKTKIVKLENDLKKIRLEYRTKEDLSIKLETKLKEMQNQKSVAQKTADDGSVTVTRLELENAQLKKALSEENRVKQDLFLALKTSKAKIDNLQTKLKSLGIVEESEQSNMASNSNGAVSNDLFRLSPSTSSSSPPPPFGSRLPDLDSSFMGGLYSYSSGLSGIRSSPSDFLRDSPTTNLGQMLGTPTIGTPQHHNATTTHSN</sequence>
<reference evidence="2" key="1">
    <citation type="submission" date="2022-11" db="UniProtKB">
        <authorList>
            <consortium name="WormBaseParasite"/>
        </authorList>
    </citation>
    <scope>IDENTIFICATION</scope>
</reference>